<gene>
    <name evidence="2" type="ORF">CPLU01_06537</name>
</gene>
<protein>
    <submittedName>
        <fullName evidence="2">Uncharacterized protein</fullName>
    </submittedName>
</protein>
<dbReference type="EMBL" id="WIGO01000077">
    <property type="protein sequence ID" value="KAF6831747.1"/>
    <property type="molecule type" value="Genomic_DNA"/>
</dbReference>
<name>A0A8H6KHK1_9PEZI</name>
<feature type="compositionally biased region" description="Basic and acidic residues" evidence="1">
    <location>
        <begin position="78"/>
        <end position="88"/>
    </location>
</feature>
<organism evidence="2 3">
    <name type="scientific">Colletotrichum plurivorum</name>
    <dbReference type="NCBI Taxonomy" id="2175906"/>
    <lineage>
        <taxon>Eukaryota</taxon>
        <taxon>Fungi</taxon>
        <taxon>Dikarya</taxon>
        <taxon>Ascomycota</taxon>
        <taxon>Pezizomycotina</taxon>
        <taxon>Sordariomycetes</taxon>
        <taxon>Hypocreomycetidae</taxon>
        <taxon>Glomerellales</taxon>
        <taxon>Glomerellaceae</taxon>
        <taxon>Colletotrichum</taxon>
        <taxon>Colletotrichum orchidearum species complex</taxon>
    </lineage>
</organism>
<evidence type="ECO:0000313" key="2">
    <source>
        <dbReference type="EMBL" id="KAF6831747.1"/>
    </source>
</evidence>
<comment type="caution">
    <text evidence="2">The sequence shown here is derived from an EMBL/GenBank/DDBJ whole genome shotgun (WGS) entry which is preliminary data.</text>
</comment>
<keyword evidence="3" id="KW-1185">Reference proteome</keyword>
<dbReference type="AlphaFoldDB" id="A0A8H6KHK1"/>
<evidence type="ECO:0000256" key="1">
    <source>
        <dbReference type="SAM" id="MobiDB-lite"/>
    </source>
</evidence>
<evidence type="ECO:0000313" key="3">
    <source>
        <dbReference type="Proteomes" id="UP000654918"/>
    </source>
</evidence>
<accession>A0A8H6KHK1</accession>
<sequence>MSEFGKMSVHRRKGALSRRAERTLGGASHQVHQHSLPPLPRTGRRTTAPVRTPSPLMIGTSAFQGTPFHEAHRKIAPDGVHGDLERRPVSTAPPTSTLAALFSQGPGL</sequence>
<feature type="region of interest" description="Disordered" evidence="1">
    <location>
        <begin position="1"/>
        <end position="62"/>
    </location>
</feature>
<feature type="region of interest" description="Disordered" evidence="1">
    <location>
        <begin position="78"/>
        <end position="108"/>
    </location>
</feature>
<proteinExistence type="predicted"/>
<dbReference type="Proteomes" id="UP000654918">
    <property type="component" value="Unassembled WGS sequence"/>
</dbReference>
<reference evidence="2" key="1">
    <citation type="journal article" date="2020" name="Phytopathology">
        <title>Genome Sequence Resources of Colletotrichum truncatum, C. plurivorum, C. musicola, and C. sojae: Four Species Pathogenic to Soybean (Glycine max).</title>
        <authorList>
            <person name="Rogerio F."/>
            <person name="Boufleur T.R."/>
            <person name="Ciampi-Guillardi M."/>
            <person name="Sukno S.A."/>
            <person name="Thon M.R."/>
            <person name="Massola Junior N.S."/>
            <person name="Baroncelli R."/>
        </authorList>
    </citation>
    <scope>NUCLEOTIDE SEQUENCE</scope>
    <source>
        <strain evidence="2">LFN00145</strain>
    </source>
</reference>